<dbReference type="Gene3D" id="1.20.1250.20">
    <property type="entry name" value="MFS general substrate transporter like domains"/>
    <property type="match status" value="1"/>
</dbReference>
<reference evidence="8 9" key="1">
    <citation type="journal article" date="2019" name="Sci. Rep.">
        <title>Comparative genomics of chytrid fungi reveal insights into the obligate biotrophic and pathogenic lifestyle of Synchytrium endobioticum.</title>
        <authorList>
            <person name="van de Vossenberg B.T.L.H."/>
            <person name="Warris S."/>
            <person name="Nguyen H.D.T."/>
            <person name="van Gent-Pelzer M.P.E."/>
            <person name="Joly D.L."/>
            <person name="van de Geest H.C."/>
            <person name="Bonants P.J.M."/>
            <person name="Smith D.S."/>
            <person name="Levesque C.A."/>
            <person name="van der Lee T.A.J."/>
        </authorList>
    </citation>
    <scope>NUCLEOTIDE SEQUENCE [LARGE SCALE GENOMIC DNA]</scope>
    <source>
        <strain evidence="8 9">JEL517</strain>
    </source>
</reference>
<keyword evidence="9" id="KW-1185">Reference proteome</keyword>
<sequence>MADTETSETLISEGPQEASQDNKDIEEQRIVQEQRALSAENLAHNRRNIIPIMIGLAFVIFLAALDGTIVTTCLPVIASDLVGTSFQLTSMATLPIISKLSDIFGRRNSLFASIGIFLVGSALCGASVNMIMLIFFRAVQGIGAGGLMTLTFIIISELVSPRERGKYQGLLSGASTMALLLGPATGGLFTDYVSWRWGFYINCVVGLIPISLLSMYLRLPTPKGSSAEKLKRIDYLGSLVLIIACILFLLAVAWGGHEYEWTSGVIIGCFLGGAVFTAAFIYVESRVAVDPIMPLYLFKNANFTLNAICGFAFAFVFFGFQFCFPEYFQVGRLTSATTSGIMGFAMVIPFLFSSTATGFLITKYGRYVEYPKVGAAIAVVALILVARWDVNTSLGEQIGSFILFGLGAGLFKAPQSLIAQTSAKTNEIAVATAAQNFVQTVGAVLGIAVVTSALNTAWQDRLAQLVTQDGVAASSDSLFINGNFNLFAIDLLPADEKAIVIAAFIYGFQICMYVAASMTAVAEFSALFLTHVPLRTKVGDQKGPTESTKTETEITQHGQK</sequence>
<dbReference type="InterPro" id="IPR020846">
    <property type="entry name" value="MFS_dom"/>
</dbReference>
<feature type="transmembrane region" description="Helical" evidence="6">
    <location>
        <begin position="340"/>
        <end position="361"/>
    </location>
</feature>
<feature type="transmembrane region" description="Helical" evidence="6">
    <location>
        <begin position="197"/>
        <end position="216"/>
    </location>
</feature>
<dbReference type="EMBL" id="QEAO01000028">
    <property type="protein sequence ID" value="TPX32655.1"/>
    <property type="molecule type" value="Genomic_DNA"/>
</dbReference>
<proteinExistence type="predicted"/>
<keyword evidence="4 6" id="KW-0472">Membrane</keyword>
<feature type="transmembrane region" description="Helical" evidence="6">
    <location>
        <begin position="167"/>
        <end position="185"/>
    </location>
</feature>
<evidence type="ECO:0000313" key="8">
    <source>
        <dbReference type="EMBL" id="TPX32655.1"/>
    </source>
</evidence>
<dbReference type="PROSITE" id="PS00216">
    <property type="entry name" value="SUGAR_TRANSPORT_1"/>
    <property type="match status" value="1"/>
</dbReference>
<feature type="region of interest" description="Disordered" evidence="5">
    <location>
        <begin position="539"/>
        <end position="560"/>
    </location>
</feature>
<evidence type="ECO:0000256" key="6">
    <source>
        <dbReference type="SAM" id="Phobius"/>
    </source>
</evidence>
<feature type="transmembrane region" description="Helical" evidence="6">
    <location>
        <begin position="236"/>
        <end position="255"/>
    </location>
</feature>
<keyword evidence="3 6" id="KW-1133">Transmembrane helix</keyword>
<protein>
    <recommendedName>
        <fullName evidence="7">Major facilitator superfamily (MFS) profile domain-containing protein</fullName>
    </recommendedName>
</protein>
<evidence type="ECO:0000256" key="5">
    <source>
        <dbReference type="SAM" id="MobiDB-lite"/>
    </source>
</evidence>
<dbReference type="GO" id="GO:0005886">
    <property type="term" value="C:plasma membrane"/>
    <property type="evidence" value="ECO:0007669"/>
    <property type="project" value="TreeGrafter"/>
</dbReference>
<feature type="region of interest" description="Disordered" evidence="5">
    <location>
        <begin position="1"/>
        <end position="24"/>
    </location>
</feature>
<dbReference type="PANTHER" id="PTHR23501:SF197">
    <property type="entry name" value="COMD"/>
    <property type="match status" value="1"/>
</dbReference>
<feature type="domain" description="Major facilitator superfamily (MFS) profile" evidence="7">
    <location>
        <begin position="1"/>
        <end position="534"/>
    </location>
</feature>
<dbReference type="PROSITE" id="PS00217">
    <property type="entry name" value="SUGAR_TRANSPORT_2"/>
    <property type="match status" value="1"/>
</dbReference>
<dbReference type="RefSeq" id="XP_031023833.1">
    <property type="nucleotide sequence ID" value="XM_031170215.1"/>
</dbReference>
<dbReference type="SUPFAM" id="SSF103473">
    <property type="entry name" value="MFS general substrate transporter"/>
    <property type="match status" value="1"/>
</dbReference>
<dbReference type="STRING" id="1806994.A0A507C5D6"/>
<feature type="transmembrane region" description="Helical" evidence="6">
    <location>
        <begin position="109"/>
        <end position="128"/>
    </location>
</feature>
<dbReference type="InterPro" id="IPR011701">
    <property type="entry name" value="MFS"/>
</dbReference>
<dbReference type="InterPro" id="IPR005829">
    <property type="entry name" value="Sugar_transporter_CS"/>
</dbReference>
<dbReference type="InterPro" id="IPR036259">
    <property type="entry name" value="MFS_trans_sf"/>
</dbReference>
<dbReference type="Proteomes" id="UP000319731">
    <property type="component" value="Unassembled WGS sequence"/>
</dbReference>
<feature type="transmembrane region" description="Helical" evidence="6">
    <location>
        <begin position="134"/>
        <end position="155"/>
    </location>
</feature>
<dbReference type="Pfam" id="PF07690">
    <property type="entry name" value="MFS_1"/>
    <property type="match status" value="1"/>
</dbReference>
<comment type="subcellular location">
    <subcellularLocation>
        <location evidence="1">Membrane</location>
        <topology evidence="1">Multi-pass membrane protein</topology>
    </subcellularLocation>
</comment>
<accession>A0A507C5D6</accession>
<feature type="transmembrane region" description="Helical" evidence="6">
    <location>
        <begin position="76"/>
        <end position="97"/>
    </location>
</feature>
<name>A0A507C5D6_9FUNG</name>
<evidence type="ECO:0000313" key="9">
    <source>
        <dbReference type="Proteomes" id="UP000319731"/>
    </source>
</evidence>
<dbReference type="PROSITE" id="PS50850">
    <property type="entry name" value="MFS"/>
    <property type="match status" value="1"/>
</dbReference>
<dbReference type="AlphaFoldDB" id="A0A507C5D6"/>
<evidence type="ECO:0000256" key="3">
    <source>
        <dbReference type="ARBA" id="ARBA00022989"/>
    </source>
</evidence>
<feature type="transmembrane region" description="Helical" evidence="6">
    <location>
        <begin position="303"/>
        <end position="320"/>
    </location>
</feature>
<dbReference type="GO" id="GO:0022857">
    <property type="term" value="F:transmembrane transporter activity"/>
    <property type="evidence" value="ECO:0007669"/>
    <property type="project" value="InterPro"/>
</dbReference>
<keyword evidence="2 6" id="KW-0812">Transmembrane</keyword>
<evidence type="ECO:0000259" key="7">
    <source>
        <dbReference type="PROSITE" id="PS50850"/>
    </source>
</evidence>
<evidence type="ECO:0000256" key="2">
    <source>
        <dbReference type="ARBA" id="ARBA00022692"/>
    </source>
</evidence>
<feature type="transmembrane region" description="Helical" evidence="6">
    <location>
        <begin position="261"/>
        <end position="283"/>
    </location>
</feature>
<evidence type="ECO:0000256" key="4">
    <source>
        <dbReference type="ARBA" id="ARBA00023136"/>
    </source>
</evidence>
<dbReference type="GeneID" id="42005512"/>
<organism evidence="8 9">
    <name type="scientific">Synchytrium microbalum</name>
    <dbReference type="NCBI Taxonomy" id="1806994"/>
    <lineage>
        <taxon>Eukaryota</taxon>
        <taxon>Fungi</taxon>
        <taxon>Fungi incertae sedis</taxon>
        <taxon>Chytridiomycota</taxon>
        <taxon>Chytridiomycota incertae sedis</taxon>
        <taxon>Chytridiomycetes</taxon>
        <taxon>Synchytriales</taxon>
        <taxon>Synchytriaceae</taxon>
        <taxon>Synchytrium</taxon>
    </lineage>
</organism>
<comment type="caution">
    <text evidence="8">The sequence shown here is derived from an EMBL/GenBank/DDBJ whole genome shotgun (WGS) entry which is preliminary data.</text>
</comment>
<dbReference type="OrthoDB" id="2147446at2759"/>
<dbReference type="PANTHER" id="PTHR23501">
    <property type="entry name" value="MAJOR FACILITATOR SUPERFAMILY"/>
    <property type="match status" value="1"/>
</dbReference>
<feature type="transmembrane region" description="Helical" evidence="6">
    <location>
        <begin position="49"/>
        <end position="70"/>
    </location>
</feature>
<evidence type="ECO:0000256" key="1">
    <source>
        <dbReference type="ARBA" id="ARBA00004141"/>
    </source>
</evidence>
<dbReference type="CDD" id="cd17502">
    <property type="entry name" value="MFS_Azr1_MDR_like"/>
    <property type="match status" value="1"/>
</dbReference>
<gene>
    <name evidence="8" type="ORF">SmJEL517_g04287</name>
</gene>